<accession>A0A367WYA6</accession>
<proteinExistence type="predicted"/>
<name>A0A367WYA6_9PROT</name>
<dbReference type="EMBL" id="JPWI01000005">
    <property type="protein sequence ID" value="RCK46209.1"/>
    <property type="molecule type" value="Genomic_DNA"/>
</dbReference>
<feature type="signal peptide" evidence="1">
    <location>
        <begin position="1"/>
        <end position="33"/>
    </location>
</feature>
<dbReference type="OrthoDB" id="14727at2"/>
<comment type="caution">
    <text evidence="2">The sequence shown here is derived from an EMBL/GenBank/DDBJ whole genome shotgun (WGS) entry which is preliminary data.</text>
</comment>
<evidence type="ECO:0008006" key="4">
    <source>
        <dbReference type="Google" id="ProtNLM"/>
    </source>
</evidence>
<organism evidence="2 3">
    <name type="scientific">Thalassospira profundimaris</name>
    <dbReference type="NCBI Taxonomy" id="502049"/>
    <lineage>
        <taxon>Bacteria</taxon>
        <taxon>Pseudomonadati</taxon>
        <taxon>Pseudomonadota</taxon>
        <taxon>Alphaproteobacteria</taxon>
        <taxon>Rhodospirillales</taxon>
        <taxon>Thalassospiraceae</taxon>
        <taxon>Thalassospira</taxon>
    </lineage>
</organism>
<feature type="chain" id="PRO_5016571119" description="Metal-binding protein" evidence="1">
    <location>
        <begin position="34"/>
        <end position="155"/>
    </location>
</feature>
<dbReference type="RefSeq" id="WP_114097949.1">
    <property type="nucleotide sequence ID" value="NZ_JPWI01000005.1"/>
</dbReference>
<dbReference type="Pfam" id="PF04214">
    <property type="entry name" value="DUF411"/>
    <property type="match status" value="1"/>
</dbReference>
<dbReference type="Proteomes" id="UP000252255">
    <property type="component" value="Unassembled WGS sequence"/>
</dbReference>
<keyword evidence="1" id="KW-0732">Signal</keyword>
<sequence length="155" mass="16788">MQKSMKNHMVRTLGAFAVALASAVALPSFSAHAEGIEARIIKNPNCGCCTMHGEYLREHGFDVTITNDENVYDMATMIGIPEDMQGCHLTMIDGYAVSGHVPVESILRMLEERPAITALTLPGMPMGSPGMGGAKEAPFEIYSLKNGKAEIYELR</sequence>
<gene>
    <name evidence="2" type="ORF">TH30_10360</name>
</gene>
<protein>
    <recommendedName>
        <fullName evidence="4">Metal-binding protein</fullName>
    </recommendedName>
</protein>
<dbReference type="AlphaFoldDB" id="A0A367WYA6"/>
<dbReference type="InterPro" id="IPR007332">
    <property type="entry name" value="DUF411"/>
</dbReference>
<evidence type="ECO:0000313" key="2">
    <source>
        <dbReference type="EMBL" id="RCK46209.1"/>
    </source>
</evidence>
<evidence type="ECO:0000313" key="3">
    <source>
        <dbReference type="Proteomes" id="UP000252255"/>
    </source>
</evidence>
<reference evidence="2 3" key="1">
    <citation type="submission" date="2014-07" db="EMBL/GenBank/DDBJ databases">
        <title>Draft genome sequence of Thalassospira profundimaris PR54-5.</title>
        <authorList>
            <person name="Lai Q."/>
            <person name="Shao Z."/>
        </authorList>
    </citation>
    <scope>NUCLEOTIDE SEQUENCE [LARGE SCALE GENOMIC DNA]</scope>
    <source>
        <strain evidence="2 3">PR54-5</strain>
    </source>
</reference>
<evidence type="ECO:0000256" key="1">
    <source>
        <dbReference type="SAM" id="SignalP"/>
    </source>
</evidence>